<organism evidence="1 2">
    <name type="scientific">Rhizobium favelukesii</name>
    <dbReference type="NCBI Taxonomy" id="348824"/>
    <lineage>
        <taxon>Bacteria</taxon>
        <taxon>Pseudomonadati</taxon>
        <taxon>Pseudomonadota</taxon>
        <taxon>Alphaproteobacteria</taxon>
        <taxon>Hyphomicrobiales</taxon>
        <taxon>Rhizobiaceae</taxon>
        <taxon>Rhizobium/Agrobacterium group</taxon>
        <taxon>Rhizobium</taxon>
    </lineage>
</organism>
<dbReference type="EMBL" id="HG916855">
    <property type="protein sequence ID" value="CDM62252.1"/>
    <property type="molecule type" value="Genomic_DNA"/>
</dbReference>
<sequence>MRPNARGGTSLVVPKDGFQIAGAMQNPLDTDGVVMDDVKHDVALKDS</sequence>
<dbReference type="PATRIC" id="fig|348824.6.peg.6558"/>
<proteinExistence type="predicted"/>
<evidence type="ECO:0000313" key="2">
    <source>
        <dbReference type="Proteomes" id="UP000019443"/>
    </source>
</evidence>
<reference evidence="1" key="1">
    <citation type="submission" date="2013-11" db="EMBL/GenBank/DDBJ databases">
        <title>Draft genome sequence of the broad-host-range Rhizobium sp. LPU83 strain, a member of the low-genetic diversity Oregon-like Rhizobium sp. group.</title>
        <authorList>
            <person name="Wibberg D."/>
            <person name="Puehler A."/>
            <person name="Schlueter A."/>
        </authorList>
    </citation>
    <scope>NUCLEOTIDE SEQUENCE [LARGE SCALE GENOMIC DNA]</scope>
    <source>
        <strain evidence="1">LPU83</strain>
        <plasmid evidence="1">pLPU83d</plasmid>
    </source>
</reference>
<keyword evidence="1" id="KW-0614">Plasmid</keyword>
<accession>W6RM99</accession>
<keyword evidence="2" id="KW-1185">Reference proteome</keyword>
<evidence type="ECO:0000313" key="1">
    <source>
        <dbReference type="EMBL" id="CDM62252.1"/>
    </source>
</evidence>
<geneLocation type="plasmid" evidence="1 2">
    <name>pLPU83d</name>
</geneLocation>
<gene>
    <name evidence="1" type="ORF">LPU83_pLPU83d_0882</name>
</gene>
<dbReference type="Proteomes" id="UP000019443">
    <property type="component" value="Plasmid pLPU83d"/>
</dbReference>
<name>W6RM99_9HYPH</name>
<protein>
    <submittedName>
        <fullName evidence="1">Uncharacterized protein</fullName>
    </submittedName>
</protein>
<dbReference type="AlphaFoldDB" id="W6RM99"/>
<dbReference type="KEGG" id="rhl:LPU83_pLPU83d_0882"/>
<dbReference type="HOGENOM" id="CLU_3172494_0_0_5"/>